<dbReference type="Pfam" id="PF10294">
    <property type="entry name" value="Methyltransf_16"/>
    <property type="match status" value="1"/>
</dbReference>
<gene>
    <name evidence="1" type="ORF">LRAMOSA04582</name>
</gene>
<proteinExistence type="predicted"/>
<dbReference type="InterPro" id="IPR019410">
    <property type="entry name" value="Methyltransf_16"/>
</dbReference>
<organism evidence="1">
    <name type="scientific">Lichtheimia ramosa</name>
    <dbReference type="NCBI Taxonomy" id="688394"/>
    <lineage>
        <taxon>Eukaryota</taxon>
        <taxon>Fungi</taxon>
        <taxon>Fungi incertae sedis</taxon>
        <taxon>Mucoromycota</taxon>
        <taxon>Mucoromycotina</taxon>
        <taxon>Mucoromycetes</taxon>
        <taxon>Mucorales</taxon>
        <taxon>Lichtheimiaceae</taxon>
        <taxon>Lichtheimia</taxon>
    </lineage>
</organism>
<dbReference type="PANTHER" id="PTHR14614">
    <property type="entry name" value="HEPATOCELLULAR CARCINOMA-ASSOCIATED ANTIGEN"/>
    <property type="match status" value="1"/>
</dbReference>
<dbReference type="AlphaFoldDB" id="A0A077WZW5"/>
<dbReference type="EMBL" id="LK023357">
    <property type="protein sequence ID" value="CDS12387.1"/>
    <property type="molecule type" value="Genomic_DNA"/>
</dbReference>
<reference evidence="1" key="1">
    <citation type="journal article" date="2014" name="Genome Announc.">
        <title>De novo whole-genome sequence and genome annotation of Lichtheimia ramosa.</title>
        <authorList>
            <person name="Linde J."/>
            <person name="Schwartze V."/>
            <person name="Binder U."/>
            <person name="Lass-Florl C."/>
            <person name="Voigt K."/>
            <person name="Horn F."/>
        </authorList>
    </citation>
    <scope>NUCLEOTIDE SEQUENCE</scope>
    <source>
        <strain evidence="1">JMRC FSU:6197</strain>
    </source>
</reference>
<dbReference type="InterPro" id="IPR029063">
    <property type="entry name" value="SAM-dependent_MTases_sf"/>
</dbReference>
<accession>A0A077WZW5</accession>
<name>A0A077WZW5_9FUNG</name>
<protein>
    <recommendedName>
        <fullName evidence="2">Methyltransferase-domain-containing protein</fullName>
    </recommendedName>
</protein>
<evidence type="ECO:0000313" key="1">
    <source>
        <dbReference type="EMBL" id="CDS12387.1"/>
    </source>
</evidence>
<evidence type="ECO:0008006" key="2">
    <source>
        <dbReference type="Google" id="ProtNLM"/>
    </source>
</evidence>
<dbReference type="OrthoDB" id="413520at2759"/>
<sequence length="381" mass="43122">MTQYLYYIRLLKPPPNVIVPGQQFSIVWTIDNDLGEMPFLQPLSVTCHLLSNNPATRFASTSSKSIKLEYDPYKGGGMVRSNLTITGTLQHPLQQQIQLVLTCSNNNSIKTGSSTHSTWYLAQQASDDTWIIPVWSQPVHLGRSSDMETSRECERQLIVGPDNKIVKIHESTSHTMAHHVWDCGIWLCHYLAHYTPTKQYNHVLELGKCWCLVFVHTCTNTLLTSTGSGTAIAGIYAAHALSPTCMYLTDLPEAVSSIQGNVDIQQWDNHQRVVVEALEWGQDGQQVMDNEELDLVIISDLLYNQSSHDVLIDTLKRLMDRHSGLQTLLIYKPRYPNEERAFFDKIQKLGWRCTMDTTTVDCSPCEVYWIDIGEKKGCSLC</sequence>
<dbReference type="Gene3D" id="3.40.50.150">
    <property type="entry name" value="Vaccinia Virus protein VP39"/>
    <property type="match status" value="1"/>
</dbReference>